<dbReference type="Pfam" id="PF00072">
    <property type="entry name" value="Response_reg"/>
    <property type="match status" value="1"/>
</dbReference>
<dbReference type="PANTHER" id="PTHR37299">
    <property type="entry name" value="TRANSCRIPTIONAL REGULATOR-RELATED"/>
    <property type="match status" value="1"/>
</dbReference>
<dbReference type="Gene3D" id="2.40.50.1020">
    <property type="entry name" value="LytTr DNA-binding domain"/>
    <property type="match status" value="1"/>
</dbReference>
<protein>
    <submittedName>
        <fullName evidence="4">Response regulator transcription factor</fullName>
    </submittedName>
</protein>
<dbReference type="PANTHER" id="PTHR37299:SF1">
    <property type="entry name" value="STAGE 0 SPORULATION PROTEIN A HOMOLOG"/>
    <property type="match status" value="1"/>
</dbReference>
<organism evidence="4 5">
    <name type="scientific">Flavobacterium zepuense</name>
    <dbReference type="NCBI Taxonomy" id="2593302"/>
    <lineage>
        <taxon>Bacteria</taxon>
        <taxon>Pseudomonadati</taxon>
        <taxon>Bacteroidota</taxon>
        <taxon>Flavobacteriia</taxon>
        <taxon>Flavobacteriales</taxon>
        <taxon>Flavobacteriaceae</taxon>
        <taxon>Flavobacterium</taxon>
    </lineage>
</organism>
<dbReference type="OrthoDB" id="2168082at2"/>
<evidence type="ECO:0000256" key="1">
    <source>
        <dbReference type="PROSITE-ProRule" id="PRU00169"/>
    </source>
</evidence>
<dbReference type="GO" id="GO:0000156">
    <property type="term" value="F:phosphorelay response regulator activity"/>
    <property type="evidence" value="ECO:0007669"/>
    <property type="project" value="InterPro"/>
</dbReference>
<evidence type="ECO:0000313" key="4">
    <source>
        <dbReference type="EMBL" id="TRW23841.1"/>
    </source>
</evidence>
<dbReference type="InterPro" id="IPR011006">
    <property type="entry name" value="CheY-like_superfamily"/>
</dbReference>
<gene>
    <name evidence="4" type="ORF">FMM05_11805</name>
</gene>
<dbReference type="AlphaFoldDB" id="A0A552V032"/>
<keyword evidence="5" id="KW-1185">Reference proteome</keyword>
<comment type="caution">
    <text evidence="4">The sequence shown here is derived from an EMBL/GenBank/DDBJ whole genome shotgun (WGS) entry which is preliminary data.</text>
</comment>
<dbReference type="SUPFAM" id="SSF52172">
    <property type="entry name" value="CheY-like"/>
    <property type="match status" value="1"/>
</dbReference>
<dbReference type="PROSITE" id="PS50110">
    <property type="entry name" value="RESPONSE_REGULATORY"/>
    <property type="match status" value="1"/>
</dbReference>
<evidence type="ECO:0000313" key="5">
    <source>
        <dbReference type="Proteomes" id="UP000320643"/>
    </source>
</evidence>
<dbReference type="SMART" id="SM00850">
    <property type="entry name" value="LytTR"/>
    <property type="match status" value="1"/>
</dbReference>
<dbReference type="InterPro" id="IPR046947">
    <property type="entry name" value="LytR-like"/>
</dbReference>
<dbReference type="EMBL" id="VJVZ01000007">
    <property type="protein sequence ID" value="TRW23841.1"/>
    <property type="molecule type" value="Genomic_DNA"/>
</dbReference>
<dbReference type="SMART" id="SM00448">
    <property type="entry name" value="REC"/>
    <property type="match status" value="1"/>
</dbReference>
<name>A0A552V032_9FLAO</name>
<reference evidence="4 5" key="1">
    <citation type="submission" date="2019-07" db="EMBL/GenBank/DDBJ databases">
        <title>Flavobacterium sp. nov., isolated from glacier ice.</title>
        <authorList>
            <person name="Liu Q."/>
            <person name="Xin Y.-H."/>
        </authorList>
    </citation>
    <scope>NUCLEOTIDE SEQUENCE [LARGE SCALE GENOMIC DNA]</scope>
    <source>
        <strain evidence="4 5">ZT4R6</strain>
    </source>
</reference>
<dbReference type="Pfam" id="PF04397">
    <property type="entry name" value="LytTR"/>
    <property type="match status" value="1"/>
</dbReference>
<dbReference type="GO" id="GO:0003677">
    <property type="term" value="F:DNA binding"/>
    <property type="evidence" value="ECO:0007669"/>
    <property type="project" value="InterPro"/>
</dbReference>
<accession>A0A552V032</accession>
<evidence type="ECO:0000259" key="3">
    <source>
        <dbReference type="PROSITE" id="PS50930"/>
    </source>
</evidence>
<dbReference type="PROSITE" id="PS50930">
    <property type="entry name" value="HTH_LYTTR"/>
    <property type="match status" value="1"/>
</dbReference>
<feature type="modified residue" description="4-aspartylphosphate" evidence="1">
    <location>
        <position position="57"/>
    </location>
</feature>
<feature type="domain" description="HTH LytTR-type" evidence="3">
    <location>
        <begin position="132"/>
        <end position="232"/>
    </location>
</feature>
<dbReference type="InterPro" id="IPR001789">
    <property type="entry name" value="Sig_transdc_resp-reg_receiver"/>
</dbReference>
<feature type="domain" description="Response regulatory" evidence="2">
    <location>
        <begin position="6"/>
        <end position="117"/>
    </location>
</feature>
<dbReference type="RefSeq" id="WP_143373589.1">
    <property type="nucleotide sequence ID" value="NZ_VJVZ01000007.1"/>
</dbReference>
<sequence>MGPTYKCLIVDDEVPAYLVIQSHIKNTPGLEFIASASNGKEAIQLLEQRRFDIVFLDINMPITTGIELMEQLPFRPATIITTAYSDYALDAFKYDAVDYLVKPIGLPAFTKAVEKAKIFCDAKVLAPNKTMLSLKTAKDTINVPITDVIYIESYGNYLKVYLMGRQMPVVVYGALSAIANDLDANFVRVHKSFIINIMHTQNTAGQEVRLSNGSIVPVGRKYRILLSEKGRG</sequence>
<dbReference type="InterPro" id="IPR007492">
    <property type="entry name" value="LytTR_DNA-bd_dom"/>
</dbReference>
<dbReference type="Gene3D" id="3.40.50.2300">
    <property type="match status" value="1"/>
</dbReference>
<proteinExistence type="predicted"/>
<dbReference type="Proteomes" id="UP000320643">
    <property type="component" value="Unassembled WGS sequence"/>
</dbReference>
<keyword evidence="1" id="KW-0597">Phosphoprotein</keyword>
<evidence type="ECO:0000259" key="2">
    <source>
        <dbReference type="PROSITE" id="PS50110"/>
    </source>
</evidence>